<dbReference type="GO" id="GO:0006465">
    <property type="term" value="P:signal peptide processing"/>
    <property type="evidence" value="ECO:0007669"/>
    <property type="project" value="TreeGrafter"/>
</dbReference>
<evidence type="ECO:0000259" key="3">
    <source>
        <dbReference type="Pfam" id="PF01478"/>
    </source>
</evidence>
<feature type="domain" description="Prepilin type IV endopeptidase peptidase" evidence="3">
    <location>
        <begin position="9"/>
        <end position="111"/>
    </location>
</feature>
<evidence type="ECO:0000256" key="1">
    <source>
        <dbReference type="ARBA" id="ARBA00005801"/>
    </source>
</evidence>
<dbReference type="InterPro" id="IPR050882">
    <property type="entry name" value="Prepilin_peptidase/N-MTase"/>
</dbReference>
<comment type="similarity">
    <text evidence="1">Belongs to the peptidase A24 family.</text>
</comment>
<feature type="transmembrane region" description="Helical" evidence="2">
    <location>
        <begin position="160"/>
        <end position="185"/>
    </location>
</feature>
<evidence type="ECO:0000313" key="5">
    <source>
        <dbReference type="Proteomes" id="UP000199040"/>
    </source>
</evidence>
<reference evidence="4 5" key="1">
    <citation type="submission" date="2016-10" db="EMBL/GenBank/DDBJ databases">
        <authorList>
            <person name="de Groot N.N."/>
        </authorList>
    </citation>
    <scope>NUCLEOTIDE SEQUENCE [LARGE SCALE GENOMIC DNA]</scope>
    <source>
        <strain evidence="4 5">CGMCC 1.6848</strain>
    </source>
</reference>
<keyword evidence="2" id="KW-1133">Transmembrane helix</keyword>
<feature type="transmembrane region" description="Helical" evidence="2">
    <location>
        <begin position="30"/>
        <end position="49"/>
    </location>
</feature>
<feature type="transmembrane region" description="Helical" evidence="2">
    <location>
        <begin position="6"/>
        <end position="23"/>
    </location>
</feature>
<dbReference type="EMBL" id="FOPY01000003">
    <property type="protein sequence ID" value="SFH38809.1"/>
    <property type="molecule type" value="Genomic_DNA"/>
</dbReference>
<evidence type="ECO:0000313" key="4">
    <source>
        <dbReference type="EMBL" id="SFH38809.1"/>
    </source>
</evidence>
<dbReference type="PANTHER" id="PTHR30487:SF0">
    <property type="entry name" value="PREPILIN LEADER PEPTIDASE_N-METHYLTRANSFERASE-RELATED"/>
    <property type="match status" value="1"/>
</dbReference>
<gene>
    <name evidence="4" type="ORF">SAMN04487959_103218</name>
</gene>
<sequence length="186" mass="19686">MNYLIFSVAIVFFLWSAAIWDVIQRRIPNALVFAGAILGSMLQLVLVGIDGLLDALMGFGVGLVILLPGYLIGYTGAGDAKLMAAIGTFLGPQNIFLAAMSSIAVGGVVALGYAASSLFNQTSISPWSRYGLMFKTWVTTGRPIYIAPAEGEVMGRKFPFAVSIAIGTTLFLAWDSQLLTLAGLAK</sequence>
<dbReference type="Proteomes" id="UP000199040">
    <property type="component" value="Unassembled WGS sequence"/>
</dbReference>
<feature type="transmembrane region" description="Helical" evidence="2">
    <location>
        <begin position="95"/>
        <end position="115"/>
    </location>
</feature>
<dbReference type="InterPro" id="IPR000045">
    <property type="entry name" value="Prepilin_IV_endopep_pep"/>
</dbReference>
<keyword evidence="2" id="KW-0812">Transmembrane</keyword>
<accession>A0A1I2ZMS0</accession>
<evidence type="ECO:0000256" key="2">
    <source>
        <dbReference type="SAM" id="Phobius"/>
    </source>
</evidence>
<feature type="transmembrane region" description="Helical" evidence="2">
    <location>
        <begin position="55"/>
        <end position="74"/>
    </location>
</feature>
<dbReference type="GO" id="GO:0004190">
    <property type="term" value="F:aspartic-type endopeptidase activity"/>
    <property type="evidence" value="ECO:0007669"/>
    <property type="project" value="InterPro"/>
</dbReference>
<dbReference type="GO" id="GO:0005886">
    <property type="term" value="C:plasma membrane"/>
    <property type="evidence" value="ECO:0007669"/>
    <property type="project" value="TreeGrafter"/>
</dbReference>
<keyword evidence="5" id="KW-1185">Reference proteome</keyword>
<name>A0A1I2ZMS0_9GAMM</name>
<keyword evidence="2" id="KW-0472">Membrane</keyword>
<organism evidence="4 5">
    <name type="scientific">Modicisalibacter xianhensis</name>
    <dbReference type="NCBI Taxonomy" id="442341"/>
    <lineage>
        <taxon>Bacteria</taxon>
        <taxon>Pseudomonadati</taxon>
        <taxon>Pseudomonadota</taxon>
        <taxon>Gammaproteobacteria</taxon>
        <taxon>Oceanospirillales</taxon>
        <taxon>Halomonadaceae</taxon>
        <taxon>Modicisalibacter</taxon>
    </lineage>
</organism>
<proteinExistence type="inferred from homology"/>
<dbReference type="STRING" id="442341.SAMN04487959_103218"/>
<dbReference type="AlphaFoldDB" id="A0A1I2ZMS0"/>
<dbReference type="PANTHER" id="PTHR30487">
    <property type="entry name" value="TYPE 4 PREPILIN-LIKE PROTEINS LEADER PEPTIDE-PROCESSING ENZYME"/>
    <property type="match status" value="1"/>
</dbReference>
<dbReference type="Pfam" id="PF01478">
    <property type="entry name" value="Peptidase_A24"/>
    <property type="match status" value="1"/>
</dbReference>
<protein>
    <submittedName>
        <fullName evidence="4">Prepilin peptidase CpaA</fullName>
    </submittedName>
</protein>
<dbReference type="Gene3D" id="1.20.120.1220">
    <property type="match status" value="1"/>
</dbReference>
<dbReference type="RefSeq" id="WP_092844152.1">
    <property type="nucleotide sequence ID" value="NZ_FOPY01000003.1"/>
</dbReference>